<dbReference type="SMART" id="SM00387">
    <property type="entry name" value="HATPase_c"/>
    <property type="match status" value="1"/>
</dbReference>
<dbReference type="EMBL" id="EQ985708">
    <property type="protein sequence ID" value="EEF23529.1"/>
    <property type="molecule type" value="Genomic_DNA"/>
</dbReference>
<dbReference type="CDD" id="cd00082">
    <property type="entry name" value="HisKA"/>
    <property type="match status" value="1"/>
</dbReference>
<evidence type="ECO:0000256" key="3">
    <source>
        <dbReference type="ARBA" id="ARBA00022679"/>
    </source>
</evidence>
<dbReference type="InterPro" id="IPR003661">
    <property type="entry name" value="HisK_dim/P_dom"/>
</dbReference>
<keyword evidence="7" id="KW-0175">Coiled coil</keyword>
<evidence type="ECO:0000313" key="9">
    <source>
        <dbReference type="EMBL" id="EEF23529.1"/>
    </source>
</evidence>
<dbReference type="Gene3D" id="1.10.287.130">
    <property type="match status" value="1"/>
</dbReference>
<dbReference type="GO" id="GO:0000155">
    <property type="term" value="F:phosphorelay sensor kinase activity"/>
    <property type="evidence" value="ECO:0007669"/>
    <property type="project" value="InterPro"/>
</dbReference>
<evidence type="ECO:0000256" key="4">
    <source>
        <dbReference type="ARBA" id="ARBA00022777"/>
    </source>
</evidence>
<dbReference type="InParanoid" id="B9TKT5"/>
<keyword evidence="5" id="KW-0902">Two-component regulatory system</keyword>
<evidence type="ECO:0000256" key="5">
    <source>
        <dbReference type="ARBA" id="ARBA00023012"/>
    </source>
</evidence>
<keyword evidence="4 9" id="KW-0418">Kinase</keyword>
<evidence type="ECO:0000256" key="6">
    <source>
        <dbReference type="ARBA" id="ARBA00023170"/>
    </source>
</evidence>
<name>B9TKT5_RICCO</name>
<accession>B9TKT5</accession>
<keyword evidence="6" id="KW-0675">Receptor</keyword>
<dbReference type="SUPFAM" id="SSF47384">
    <property type="entry name" value="Homodimeric domain of signal transducing histidine kinase"/>
    <property type="match status" value="1"/>
</dbReference>
<gene>
    <name evidence="9" type="ORF">RCOM_1869230</name>
</gene>
<feature type="domain" description="Histidine kinase" evidence="8">
    <location>
        <begin position="113"/>
        <end position="301"/>
    </location>
</feature>
<dbReference type="InterPro" id="IPR050736">
    <property type="entry name" value="Sensor_HK_Regulatory"/>
</dbReference>
<proteinExistence type="predicted"/>
<dbReference type="InterPro" id="IPR036890">
    <property type="entry name" value="HATPase_C_sf"/>
</dbReference>
<sequence>MELASLETFNPIHQAFLDQLTESIGIVINTIEANMRTEGLLAQSQSLAQELQSRQQELQQTNQELQEKARLLAHQNQEVERKNTEVEQARQALEEKAEQLALTSKYKSEFLANMSHELRTPLNSLLILSDQLCKNSDGNLTPRQIEFSKTIHSSGNDLLALINDILDLSKIESGTVEVDVGELRLPDLSLYVERNFRHVGESKNVSFAIQASDALPPSIITDVKRLQQILKNLLSNAFKFTHEGKVTLSIERAQGGWSSDNEDLNRAQQVLAFSVSDTGIGISPEKQQIIFEAFQHADGST</sequence>
<dbReference type="InterPro" id="IPR036097">
    <property type="entry name" value="HisK_dim/P_sf"/>
</dbReference>
<feature type="non-terminal residue" evidence="9">
    <location>
        <position position="301"/>
    </location>
</feature>
<evidence type="ECO:0000256" key="7">
    <source>
        <dbReference type="SAM" id="Coils"/>
    </source>
</evidence>
<comment type="catalytic activity">
    <reaction evidence="1">
        <text>ATP + protein L-histidine = ADP + protein N-phospho-L-histidine.</text>
        <dbReference type="EC" id="2.7.13.3"/>
    </reaction>
</comment>
<dbReference type="eggNOG" id="KOG0519">
    <property type="taxonomic scope" value="Eukaryota"/>
</dbReference>
<dbReference type="PANTHER" id="PTHR43711:SF26">
    <property type="entry name" value="SENSOR HISTIDINE KINASE RCSC"/>
    <property type="match status" value="1"/>
</dbReference>
<dbReference type="InterPro" id="IPR005467">
    <property type="entry name" value="His_kinase_dom"/>
</dbReference>
<keyword evidence="10" id="KW-1185">Reference proteome</keyword>
<feature type="coiled-coil region" evidence="7">
    <location>
        <begin position="41"/>
        <end position="103"/>
    </location>
</feature>
<evidence type="ECO:0000256" key="1">
    <source>
        <dbReference type="ARBA" id="ARBA00000085"/>
    </source>
</evidence>
<evidence type="ECO:0000259" key="8">
    <source>
        <dbReference type="PROSITE" id="PS50109"/>
    </source>
</evidence>
<evidence type="ECO:0000256" key="2">
    <source>
        <dbReference type="ARBA" id="ARBA00012438"/>
    </source>
</evidence>
<dbReference type="Pfam" id="PF02518">
    <property type="entry name" value="HATPase_c"/>
    <property type="match status" value="1"/>
</dbReference>
<dbReference type="EC" id="2.7.13.3" evidence="2"/>
<dbReference type="SMART" id="SM00388">
    <property type="entry name" value="HisKA"/>
    <property type="match status" value="1"/>
</dbReference>
<reference evidence="10" key="1">
    <citation type="journal article" date="2010" name="Nat. Biotechnol.">
        <title>Draft genome sequence of the oilseed species Ricinus communis.</title>
        <authorList>
            <person name="Chan A.P."/>
            <person name="Crabtree J."/>
            <person name="Zhao Q."/>
            <person name="Lorenzi H."/>
            <person name="Orvis J."/>
            <person name="Puiu D."/>
            <person name="Melake-Berhan A."/>
            <person name="Jones K.M."/>
            <person name="Redman J."/>
            <person name="Chen G."/>
            <person name="Cahoon E.B."/>
            <person name="Gedil M."/>
            <person name="Stanke M."/>
            <person name="Haas B.J."/>
            <person name="Wortman J.R."/>
            <person name="Fraser-Liggett C.M."/>
            <person name="Ravel J."/>
            <person name="Rabinowicz P.D."/>
        </authorList>
    </citation>
    <scope>NUCLEOTIDE SEQUENCE [LARGE SCALE GENOMIC DNA]</scope>
    <source>
        <strain evidence="10">cv. Hale</strain>
    </source>
</reference>
<dbReference type="PROSITE" id="PS50109">
    <property type="entry name" value="HIS_KIN"/>
    <property type="match status" value="1"/>
</dbReference>
<keyword evidence="3" id="KW-0808">Transferase</keyword>
<dbReference type="SUPFAM" id="SSF55874">
    <property type="entry name" value="ATPase domain of HSP90 chaperone/DNA topoisomerase II/histidine kinase"/>
    <property type="match status" value="1"/>
</dbReference>
<dbReference type="PANTHER" id="PTHR43711">
    <property type="entry name" value="TWO-COMPONENT HISTIDINE KINASE"/>
    <property type="match status" value="1"/>
</dbReference>
<protein>
    <recommendedName>
        <fullName evidence="2">histidine kinase</fullName>
        <ecNumber evidence="2">2.7.13.3</ecNumber>
    </recommendedName>
</protein>
<dbReference type="Proteomes" id="UP000008311">
    <property type="component" value="Unassembled WGS sequence"/>
</dbReference>
<dbReference type="InterPro" id="IPR003594">
    <property type="entry name" value="HATPase_dom"/>
</dbReference>
<dbReference type="AlphaFoldDB" id="B9TKT5"/>
<dbReference type="Pfam" id="PF00512">
    <property type="entry name" value="HisKA"/>
    <property type="match status" value="1"/>
</dbReference>
<organism evidence="9 10">
    <name type="scientific">Ricinus communis</name>
    <name type="common">Castor bean</name>
    <dbReference type="NCBI Taxonomy" id="3988"/>
    <lineage>
        <taxon>Eukaryota</taxon>
        <taxon>Viridiplantae</taxon>
        <taxon>Streptophyta</taxon>
        <taxon>Embryophyta</taxon>
        <taxon>Tracheophyta</taxon>
        <taxon>Spermatophyta</taxon>
        <taxon>Magnoliopsida</taxon>
        <taxon>eudicotyledons</taxon>
        <taxon>Gunneridae</taxon>
        <taxon>Pentapetalae</taxon>
        <taxon>rosids</taxon>
        <taxon>fabids</taxon>
        <taxon>Malpighiales</taxon>
        <taxon>Euphorbiaceae</taxon>
        <taxon>Acalyphoideae</taxon>
        <taxon>Acalypheae</taxon>
        <taxon>Ricinus</taxon>
    </lineage>
</organism>
<dbReference type="Gene3D" id="3.30.565.10">
    <property type="entry name" value="Histidine kinase-like ATPase, C-terminal domain"/>
    <property type="match status" value="1"/>
</dbReference>
<evidence type="ECO:0000313" key="10">
    <source>
        <dbReference type="Proteomes" id="UP000008311"/>
    </source>
</evidence>